<reference evidence="1" key="1">
    <citation type="submission" date="2020-05" db="EMBL/GenBank/DDBJ databases">
        <authorList>
            <person name="Chiriac C."/>
            <person name="Salcher M."/>
            <person name="Ghai R."/>
            <person name="Kavagutti S V."/>
        </authorList>
    </citation>
    <scope>NUCLEOTIDE SEQUENCE</scope>
</reference>
<dbReference type="InterPro" id="IPR018561">
    <property type="entry name" value="AosR"/>
</dbReference>
<dbReference type="EMBL" id="CAFBRV010000008">
    <property type="protein sequence ID" value="CAB5105187.1"/>
    <property type="molecule type" value="Genomic_DNA"/>
</dbReference>
<organism evidence="1">
    <name type="scientific">freshwater metagenome</name>
    <dbReference type="NCBI Taxonomy" id="449393"/>
    <lineage>
        <taxon>unclassified sequences</taxon>
        <taxon>metagenomes</taxon>
        <taxon>ecological metagenomes</taxon>
    </lineage>
</organism>
<evidence type="ECO:0000313" key="1">
    <source>
        <dbReference type="EMBL" id="CAB5105187.1"/>
    </source>
</evidence>
<sequence length="191" mass="21156">MSKNSDAENPGFTRHGKNDYVANFSPSESEVLTNLVAQIIELLGERTDNHSEDPLAAMVGITSHDSPPEDEVLLRLLPNAYADDVDAAEFRRYTELTLRAKKSAHAKTMHSDLLDSPDGCIDIDHEGANAWLGAMNDIRLALGVRLKVESNSYEELEILAPDDPMRGVYAVYSWLGWLQESLIQALMDDAL</sequence>
<name>A0A6J7VMD0_9ZZZZ</name>
<proteinExistence type="predicted"/>
<gene>
    <name evidence="1" type="ORF">UFOPK4410_00189</name>
</gene>
<accession>A0A6J7VMD0</accession>
<dbReference type="AlphaFoldDB" id="A0A6J7VMD0"/>
<dbReference type="Pfam" id="PF09438">
    <property type="entry name" value="DUF2017"/>
    <property type="match status" value="1"/>
</dbReference>
<protein>
    <submittedName>
        <fullName evidence="1">Unannotated protein</fullName>
    </submittedName>
</protein>